<dbReference type="SUPFAM" id="SSF51735">
    <property type="entry name" value="NAD(P)-binding Rossmann-fold domains"/>
    <property type="match status" value="1"/>
</dbReference>
<protein>
    <recommendedName>
        <fullName evidence="4">Short-chain dehydrogenase</fullName>
    </recommendedName>
</protein>
<dbReference type="InterPro" id="IPR036291">
    <property type="entry name" value="NAD(P)-bd_dom_sf"/>
</dbReference>
<reference evidence="3" key="1">
    <citation type="submission" date="2016-10" db="EMBL/GenBank/DDBJ databases">
        <title>Frankia sp. NRRL B-16386 Genome sequencing.</title>
        <authorList>
            <person name="Ghodhbane-Gtari F."/>
            <person name="Swanson E."/>
            <person name="Gueddou A."/>
            <person name="Hezbri K."/>
            <person name="Ktari K."/>
            <person name="Nouioui I."/>
            <person name="Morris K."/>
            <person name="Simpson S."/>
            <person name="Abebe-Akele F."/>
            <person name="Thomas K."/>
            <person name="Gtari M."/>
            <person name="Tisa L.S."/>
        </authorList>
    </citation>
    <scope>NUCLEOTIDE SEQUENCE [LARGE SCALE GENOMIC DNA]</scope>
    <source>
        <strain evidence="3">NRRL B-16386</strain>
    </source>
</reference>
<feature type="region of interest" description="Disordered" evidence="1">
    <location>
        <begin position="46"/>
        <end position="66"/>
    </location>
</feature>
<accession>A0A1V2HZX4</accession>
<gene>
    <name evidence="2" type="ORF">BL253_35795</name>
</gene>
<dbReference type="STRING" id="1834516.BL253_35795"/>
<dbReference type="EMBL" id="MOMC01000109">
    <property type="protein sequence ID" value="ONH22396.1"/>
    <property type="molecule type" value="Genomic_DNA"/>
</dbReference>
<keyword evidence="3" id="KW-1185">Reference proteome</keyword>
<dbReference type="Pfam" id="PF00106">
    <property type="entry name" value="adh_short"/>
    <property type="match status" value="1"/>
</dbReference>
<dbReference type="Proteomes" id="UP000188929">
    <property type="component" value="Unassembled WGS sequence"/>
</dbReference>
<sequence>MSITAGTRVVLIGGTSGIGLATAKAVTAAGASVVVASDNPATTKNALAELPDRADGQVADAASSES</sequence>
<evidence type="ECO:0000313" key="3">
    <source>
        <dbReference type="Proteomes" id="UP000188929"/>
    </source>
</evidence>
<dbReference type="RefSeq" id="WP_076822456.1">
    <property type="nucleotide sequence ID" value="NZ_MOMC01000109.1"/>
</dbReference>
<organism evidence="2 3">
    <name type="scientific">Pseudofrankia asymbiotica</name>
    <dbReference type="NCBI Taxonomy" id="1834516"/>
    <lineage>
        <taxon>Bacteria</taxon>
        <taxon>Bacillati</taxon>
        <taxon>Actinomycetota</taxon>
        <taxon>Actinomycetes</taxon>
        <taxon>Frankiales</taxon>
        <taxon>Frankiaceae</taxon>
        <taxon>Pseudofrankia</taxon>
    </lineage>
</organism>
<evidence type="ECO:0000313" key="2">
    <source>
        <dbReference type="EMBL" id="ONH22396.1"/>
    </source>
</evidence>
<dbReference type="Gene3D" id="3.40.50.720">
    <property type="entry name" value="NAD(P)-binding Rossmann-like Domain"/>
    <property type="match status" value="1"/>
</dbReference>
<comment type="caution">
    <text evidence="2">The sequence shown here is derived from an EMBL/GenBank/DDBJ whole genome shotgun (WGS) entry which is preliminary data.</text>
</comment>
<dbReference type="InterPro" id="IPR002347">
    <property type="entry name" value="SDR_fam"/>
</dbReference>
<evidence type="ECO:0008006" key="4">
    <source>
        <dbReference type="Google" id="ProtNLM"/>
    </source>
</evidence>
<name>A0A1V2HZX4_9ACTN</name>
<dbReference type="AlphaFoldDB" id="A0A1V2HZX4"/>
<evidence type="ECO:0000256" key="1">
    <source>
        <dbReference type="SAM" id="MobiDB-lite"/>
    </source>
</evidence>
<proteinExistence type="predicted"/>